<dbReference type="AlphaFoldDB" id="A0A1E3PL01"/>
<dbReference type="Proteomes" id="UP000095009">
    <property type="component" value="Unassembled WGS sequence"/>
</dbReference>
<comment type="catalytic activity">
    <reaction evidence="4">
        <text>(R)-pantoate + NADP(+) = 2-dehydropantoate + NADPH + H(+)</text>
        <dbReference type="Rhea" id="RHEA:16233"/>
        <dbReference type="ChEBI" id="CHEBI:11561"/>
        <dbReference type="ChEBI" id="CHEBI:15378"/>
        <dbReference type="ChEBI" id="CHEBI:15980"/>
        <dbReference type="ChEBI" id="CHEBI:57783"/>
        <dbReference type="ChEBI" id="CHEBI:58349"/>
        <dbReference type="EC" id="1.1.1.169"/>
    </reaction>
</comment>
<dbReference type="SUPFAM" id="SSF51735">
    <property type="entry name" value="NAD(P)-binding Rossmann-fold domains"/>
    <property type="match status" value="1"/>
</dbReference>
<comment type="function">
    <text evidence="4">Catalyzes the NADPH-dependent reduction of ketopantoate into pantoic acid.</text>
</comment>
<dbReference type="InterPro" id="IPR003710">
    <property type="entry name" value="ApbA"/>
</dbReference>
<dbReference type="SUPFAM" id="SSF48179">
    <property type="entry name" value="6-phosphogluconate dehydrogenase C-terminal domain-like"/>
    <property type="match status" value="1"/>
</dbReference>
<evidence type="ECO:0000259" key="5">
    <source>
        <dbReference type="Pfam" id="PF02558"/>
    </source>
</evidence>
<dbReference type="GO" id="GO:0015940">
    <property type="term" value="P:pantothenate biosynthetic process"/>
    <property type="evidence" value="ECO:0007669"/>
    <property type="project" value="InterPro"/>
</dbReference>
<dbReference type="PANTHER" id="PTHR21708">
    <property type="entry name" value="PROBABLE 2-DEHYDROPANTOATE 2-REDUCTASE"/>
    <property type="match status" value="1"/>
</dbReference>
<protein>
    <recommendedName>
        <fullName evidence="4">2-dehydropantoate 2-reductase</fullName>
        <ecNumber evidence="4">1.1.1.169</ecNumber>
    </recommendedName>
    <alternativeName>
        <fullName evidence="4">Ketopantoate reductase</fullName>
    </alternativeName>
</protein>
<accession>A0A1E3PL01</accession>
<evidence type="ECO:0000256" key="3">
    <source>
        <dbReference type="ARBA" id="ARBA00023002"/>
    </source>
</evidence>
<dbReference type="InterPro" id="IPR051402">
    <property type="entry name" value="KPR-Related"/>
</dbReference>
<keyword evidence="8" id="KW-1185">Reference proteome</keyword>
<name>A0A1E3PL01_9ASCO</name>
<evidence type="ECO:0000313" key="8">
    <source>
        <dbReference type="Proteomes" id="UP000095009"/>
    </source>
</evidence>
<dbReference type="Gene3D" id="3.40.50.720">
    <property type="entry name" value="NAD(P)-binding Rossmann-like Domain"/>
    <property type="match status" value="1"/>
</dbReference>
<dbReference type="FunFam" id="1.10.1040.10:FF:000017">
    <property type="entry name" value="2-dehydropantoate 2-reductase"/>
    <property type="match status" value="1"/>
</dbReference>
<dbReference type="InterPro" id="IPR013328">
    <property type="entry name" value="6PGD_dom2"/>
</dbReference>
<feature type="domain" description="Ketopantoate reductase C-terminal" evidence="6">
    <location>
        <begin position="195"/>
        <end position="314"/>
    </location>
</feature>
<dbReference type="NCBIfam" id="TIGR00745">
    <property type="entry name" value="apbA_panE"/>
    <property type="match status" value="1"/>
</dbReference>
<dbReference type="OrthoDB" id="3609at2759"/>
<reference evidence="7 8" key="1">
    <citation type="journal article" date="2016" name="Proc. Natl. Acad. Sci. U.S.A.">
        <title>Comparative genomics of biotechnologically important yeasts.</title>
        <authorList>
            <person name="Riley R."/>
            <person name="Haridas S."/>
            <person name="Wolfe K.H."/>
            <person name="Lopes M.R."/>
            <person name="Hittinger C.T."/>
            <person name="Goeker M."/>
            <person name="Salamov A.A."/>
            <person name="Wisecaver J.H."/>
            <person name="Long T.M."/>
            <person name="Calvey C.H."/>
            <person name="Aerts A.L."/>
            <person name="Barry K.W."/>
            <person name="Choi C."/>
            <person name="Clum A."/>
            <person name="Coughlan A.Y."/>
            <person name="Deshpande S."/>
            <person name="Douglass A.P."/>
            <person name="Hanson S.J."/>
            <person name="Klenk H.-P."/>
            <person name="LaButti K.M."/>
            <person name="Lapidus A."/>
            <person name="Lindquist E.A."/>
            <person name="Lipzen A.M."/>
            <person name="Meier-Kolthoff J.P."/>
            <person name="Ohm R.A."/>
            <person name="Otillar R.P."/>
            <person name="Pangilinan J.L."/>
            <person name="Peng Y."/>
            <person name="Rokas A."/>
            <person name="Rosa C.A."/>
            <person name="Scheuner C."/>
            <person name="Sibirny A.A."/>
            <person name="Slot J.C."/>
            <person name="Stielow J.B."/>
            <person name="Sun H."/>
            <person name="Kurtzman C.P."/>
            <person name="Blackwell M."/>
            <person name="Grigoriev I.V."/>
            <person name="Jeffries T.W."/>
        </authorList>
    </citation>
    <scope>NUCLEOTIDE SEQUENCE [LARGE SCALE GENOMIC DNA]</scope>
    <source>
        <strain evidence="7 8">DSM 6958</strain>
    </source>
</reference>
<keyword evidence="3 4" id="KW-0560">Oxidoreductase</keyword>
<dbReference type="GO" id="GO:0005737">
    <property type="term" value="C:cytoplasm"/>
    <property type="evidence" value="ECO:0007669"/>
    <property type="project" value="TreeGrafter"/>
</dbReference>
<evidence type="ECO:0000256" key="1">
    <source>
        <dbReference type="ARBA" id="ARBA00007870"/>
    </source>
</evidence>
<dbReference type="EC" id="1.1.1.169" evidence="4"/>
<feature type="domain" description="Ketopantoate reductase N-terminal" evidence="5">
    <location>
        <begin position="4"/>
        <end position="160"/>
    </location>
</feature>
<dbReference type="EMBL" id="KV454409">
    <property type="protein sequence ID" value="ODQ66008.1"/>
    <property type="molecule type" value="Genomic_DNA"/>
</dbReference>
<proteinExistence type="inferred from homology"/>
<organism evidence="7 8">
    <name type="scientific">Nadsonia fulvescens var. elongata DSM 6958</name>
    <dbReference type="NCBI Taxonomy" id="857566"/>
    <lineage>
        <taxon>Eukaryota</taxon>
        <taxon>Fungi</taxon>
        <taxon>Dikarya</taxon>
        <taxon>Ascomycota</taxon>
        <taxon>Saccharomycotina</taxon>
        <taxon>Dipodascomycetes</taxon>
        <taxon>Dipodascales</taxon>
        <taxon>Dipodascales incertae sedis</taxon>
        <taxon>Nadsonia</taxon>
    </lineage>
</organism>
<evidence type="ECO:0000256" key="2">
    <source>
        <dbReference type="ARBA" id="ARBA00022857"/>
    </source>
</evidence>
<evidence type="ECO:0000313" key="7">
    <source>
        <dbReference type="EMBL" id="ODQ66008.1"/>
    </source>
</evidence>
<dbReference type="InterPro" id="IPR013752">
    <property type="entry name" value="KPA_reductase"/>
</dbReference>
<sequence>MKSVLLIGTGGVGTIAGLSLTLGGQANVTAVVRSAYDRVICEGYKISSPDHGNHSGWRPYRVVRTIDEAVNSETPVVYDYVVVSLKALPDVYCIEEMITPAVKLSHTTIVLIQNGIGIEEPLKKAYPYNVVLSGVSMIGCQNVGAVVSQFEKDRLIVGAFLPESAPEATNQSAHAIAKEFTEIYGTQFAEYTENITFYRWRKLVYNATINPICALTLLDTGRCHLSGLSKNLTFPAMQEVIAIAAAHNHIFPDDIADSMLSSDDGLYYRPSMMLDVVYNRPFELEAILGNTIKAAQSKGISCPTLSLLYTLLKGVLWRVKETQGMVQAPEEGVKWAAYS</sequence>
<evidence type="ECO:0000259" key="6">
    <source>
        <dbReference type="Pfam" id="PF08546"/>
    </source>
</evidence>
<dbReference type="PANTHER" id="PTHR21708:SF30">
    <property type="entry name" value="2-DEHYDROPANTOATE 2-REDUCTASE-RELATED"/>
    <property type="match status" value="1"/>
</dbReference>
<comment type="similarity">
    <text evidence="1 4">Belongs to the ketopantoate reductase family.</text>
</comment>
<dbReference type="InterPro" id="IPR036291">
    <property type="entry name" value="NAD(P)-bd_dom_sf"/>
</dbReference>
<dbReference type="Pfam" id="PF08546">
    <property type="entry name" value="ApbA_C"/>
    <property type="match status" value="1"/>
</dbReference>
<dbReference type="Gene3D" id="1.10.1040.10">
    <property type="entry name" value="N-(1-d-carboxylethyl)-l-norvaline Dehydrogenase, domain 2"/>
    <property type="match status" value="1"/>
</dbReference>
<evidence type="ECO:0000256" key="4">
    <source>
        <dbReference type="RuleBase" id="RU362068"/>
    </source>
</evidence>
<gene>
    <name evidence="7" type="ORF">NADFUDRAFT_51278</name>
</gene>
<dbReference type="InterPro" id="IPR013332">
    <property type="entry name" value="KPR_N"/>
</dbReference>
<dbReference type="GO" id="GO:0008677">
    <property type="term" value="F:2-dehydropantoate 2-reductase activity"/>
    <property type="evidence" value="ECO:0007669"/>
    <property type="project" value="UniProtKB-EC"/>
</dbReference>
<dbReference type="Pfam" id="PF02558">
    <property type="entry name" value="ApbA"/>
    <property type="match status" value="1"/>
</dbReference>
<dbReference type="STRING" id="857566.A0A1E3PL01"/>
<keyword evidence="2 4" id="KW-0521">NADP</keyword>
<dbReference type="InterPro" id="IPR008927">
    <property type="entry name" value="6-PGluconate_DH-like_C_sf"/>
</dbReference>